<proteinExistence type="predicted"/>
<dbReference type="OrthoDB" id="3405846at2"/>
<sequence>MPAVNSTHDPHRDLPEDVTDVLLWRTAARVIAAHQPQPGRPTCCVSLLCAGQHYPCPPVRAADRAQQLSRRRVPVASGTFAASAPARGRVPVAGGLGGRPPRQRFADWHTAIQAAINPRRARGRSATAVIGRVPSTAFALADPARVGGVSAA</sequence>
<gene>
    <name evidence="1" type="ORF">C1I95_20195</name>
</gene>
<protein>
    <submittedName>
        <fullName evidence="1">Uncharacterized protein</fullName>
    </submittedName>
</protein>
<organism evidence="1 2">
    <name type="scientific">Micromonospora craterilacus</name>
    <dbReference type="NCBI Taxonomy" id="1655439"/>
    <lineage>
        <taxon>Bacteria</taxon>
        <taxon>Bacillati</taxon>
        <taxon>Actinomycetota</taxon>
        <taxon>Actinomycetes</taxon>
        <taxon>Micromonosporales</taxon>
        <taxon>Micromonosporaceae</taxon>
        <taxon>Micromonospora</taxon>
    </lineage>
</organism>
<dbReference type="EMBL" id="POTY01000132">
    <property type="protein sequence ID" value="PZG15162.1"/>
    <property type="molecule type" value="Genomic_DNA"/>
</dbReference>
<dbReference type="RefSeq" id="WP_111215409.1">
    <property type="nucleotide sequence ID" value="NZ_POTY01000132.1"/>
</dbReference>
<accession>A0A2W2DT32</accession>
<reference evidence="1 2" key="1">
    <citation type="submission" date="2018-01" db="EMBL/GenBank/DDBJ databases">
        <title>Draft genome sequence of Jishengella sp. NA12.</title>
        <authorList>
            <person name="Sahin N."/>
            <person name="Ay H."/>
            <person name="Saygin H."/>
        </authorList>
    </citation>
    <scope>NUCLEOTIDE SEQUENCE [LARGE SCALE GENOMIC DNA]</scope>
    <source>
        <strain evidence="1 2">NA12</strain>
    </source>
</reference>
<evidence type="ECO:0000313" key="1">
    <source>
        <dbReference type="EMBL" id="PZG15162.1"/>
    </source>
</evidence>
<dbReference type="Proteomes" id="UP000248924">
    <property type="component" value="Unassembled WGS sequence"/>
</dbReference>
<dbReference type="AlphaFoldDB" id="A0A2W2DT32"/>
<comment type="caution">
    <text evidence="1">The sequence shown here is derived from an EMBL/GenBank/DDBJ whole genome shotgun (WGS) entry which is preliminary data.</text>
</comment>
<evidence type="ECO:0000313" key="2">
    <source>
        <dbReference type="Proteomes" id="UP000248924"/>
    </source>
</evidence>
<name>A0A2W2DT32_9ACTN</name>
<keyword evidence="2" id="KW-1185">Reference proteome</keyword>